<comment type="subunit">
    <text evidence="8">Binds equally well IGF1 and IGF2. Interacts with integrin ITGA5:ITGB1. Interacts with VHL; this interaction inhibits HIF1A degradation.</text>
</comment>
<dbReference type="SMART" id="SM00121">
    <property type="entry name" value="IB"/>
    <property type="match status" value="1"/>
</dbReference>
<proteinExistence type="predicted"/>
<comment type="caution">
    <text evidence="9">Lacks conserved residue(s) required for the propagation of feature annotation.</text>
</comment>
<dbReference type="GO" id="GO:0031994">
    <property type="term" value="F:insulin-like growth factor I binding"/>
    <property type="evidence" value="ECO:0007669"/>
    <property type="project" value="TreeGrafter"/>
</dbReference>
<dbReference type="Gene3D" id="4.10.40.20">
    <property type="match status" value="1"/>
</dbReference>
<dbReference type="CDD" id="cd00191">
    <property type="entry name" value="TY"/>
    <property type="match status" value="1"/>
</dbReference>
<keyword evidence="3" id="KW-0964">Secreted</keyword>
<dbReference type="GO" id="GO:0043567">
    <property type="term" value="P:regulation of insulin-like growth factor receptor signaling pathway"/>
    <property type="evidence" value="ECO:0007669"/>
    <property type="project" value="TreeGrafter"/>
</dbReference>
<dbReference type="RefSeq" id="XP_026062900.1">
    <property type="nucleotide sequence ID" value="XM_026207115.1"/>
</dbReference>
<dbReference type="InterPro" id="IPR000867">
    <property type="entry name" value="IGFBP-like"/>
</dbReference>
<keyword evidence="12" id="KW-1185">Reference proteome</keyword>
<dbReference type="InterPro" id="IPR036857">
    <property type="entry name" value="Thyroglobulin_1_sf"/>
</dbReference>
<feature type="domain" description="Thyroglobulin type-1" evidence="10">
    <location>
        <begin position="276"/>
        <end position="352"/>
    </location>
</feature>
<evidence type="ECO:0000259" key="11">
    <source>
        <dbReference type="PROSITE" id="PS51323"/>
    </source>
</evidence>
<name>A0A6P6JTH3_CARAU</name>
<evidence type="ECO:0000256" key="2">
    <source>
        <dbReference type="ARBA" id="ARBA00013675"/>
    </source>
</evidence>
<dbReference type="PRINTS" id="PR01976">
    <property type="entry name" value="IGFBPFAMILY"/>
</dbReference>
<evidence type="ECO:0000256" key="5">
    <source>
        <dbReference type="ARBA" id="ARBA00022604"/>
    </source>
</evidence>
<evidence type="ECO:0000256" key="9">
    <source>
        <dbReference type="PROSITE-ProRule" id="PRU00500"/>
    </source>
</evidence>
<sequence>MLLLYMLRNQTTRAVTGMKHFQKIHLGTLLSPKGAYYCSYILALVLPSLRLQMINSSIMNLFLVKPVTDVESSRVNIDVCATRANLVSSEVMVSGYKAQHTRSESRSDTQQHTSASAMRRLCVFVLVSVLVCPADLSPVIGSEPIRCAPCSREQLDSCPAVSSDCPEVLREPGCGCCMSCALKKGESCGVYTAPCGAGLRCVPRPGDPRPLHALTRGHAVCTEDDPTEDELDITSDQGSLLQLLGLHRSLDAQDAAEAQESIKTKVNAIQKKLIPQGPCHTELRASLNLITESQQTLGEKFTSFYLPNCDQHGFYKTKQCETSLVGQPPRCWCVSSWNGKRIHEDLASESQCPQELTH</sequence>
<dbReference type="SMR" id="A0A6P6JTH3"/>
<dbReference type="SUPFAM" id="SSF57184">
    <property type="entry name" value="Growth factor receptor domain"/>
    <property type="match status" value="1"/>
</dbReference>
<dbReference type="PANTHER" id="PTHR11551:SF28">
    <property type="entry name" value="INSULIN-LIKE GROWTH FACTOR-BINDING PROTEIN 1"/>
    <property type="match status" value="1"/>
</dbReference>
<evidence type="ECO:0000256" key="8">
    <source>
        <dbReference type="ARBA" id="ARBA00049694"/>
    </source>
</evidence>
<dbReference type="AlphaFoldDB" id="A0A6P6JTH3"/>
<dbReference type="PROSITE" id="PS51323">
    <property type="entry name" value="IGFBP_N_2"/>
    <property type="match status" value="1"/>
</dbReference>
<accession>A0A6P6JTH3</accession>
<dbReference type="Gene3D" id="4.10.800.10">
    <property type="entry name" value="Thyroglobulin type-1"/>
    <property type="match status" value="1"/>
</dbReference>
<evidence type="ECO:0000256" key="1">
    <source>
        <dbReference type="ARBA" id="ARBA00004613"/>
    </source>
</evidence>
<keyword evidence="5" id="KW-0341">Growth regulation</keyword>
<dbReference type="PROSITE" id="PS00222">
    <property type="entry name" value="IGFBP_N_1"/>
    <property type="match status" value="1"/>
</dbReference>
<keyword evidence="4" id="KW-0597">Phosphoprotein</keyword>
<evidence type="ECO:0000256" key="6">
    <source>
        <dbReference type="ARBA" id="ARBA00023157"/>
    </source>
</evidence>
<evidence type="ECO:0000256" key="4">
    <source>
        <dbReference type="ARBA" id="ARBA00022553"/>
    </source>
</evidence>
<dbReference type="KEGG" id="caua:113046179"/>
<feature type="domain" description="IGFBP N-terminal" evidence="11">
    <location>
        <begin position="143"/>
        <end position="224"/>
    </location>
</feature>
<dbReference type="InterPro" id="IPR022322">
    <property type="entry name" value="IGFBP1"/>
</dbReference>
<dbReference type="OrthoDB" id="9926277at2759"/>
<evidence type="ECO:0000256" key="3">
    <source>
        <dbReference type="ARBA" id="ARBA00022525"/>
    </source>
</evidence>
<dbReference type="PROSITE" id="PS51162">
    <property type="entry name" value="THYROGLOBULIN_1_2"/>
    <property type="match status" value="1"/>
</dbReference>
<protein>
    <recommendedName>
        <fullName evidence="2">Insulin-like growth factor-binding protein 1</fullName>
    </recommendedName>
</protein>
<keyword evidence="6" id="KW-1015">Disulfide bond</keyword>
<dbReference type="PROSITE" id="PS00484">
    <property type="entry name" value="THYROGLOBULIN_1_1"/>
    <property type="match status" value="1"/>
</dbReference>
<dbReference type="SUPFAM" id="SSF57610">
    <property type="entry name" value="Thyroglobulin type-1 domain"/>
    <property type="match status" value="1"/>
</dbReference>
<dbReference type="FunFam" id="4.10.40.20:FF:000001">
    <property type="entry name" value="Insulin-like growth factor binding protein 5"/>
    <property type="match status" value="1"/>
</dbReference>
<dbReference type="Pfam" id="PF00219">
    <property type="entry name" value="IGFBP"/>
    <property type="match status" value="1"/>
</dbReference>
<evidence type="ECO:0000313" key="13">
    <source>
        <dbReference type="RefSeq" id="XP_026062900.1"/>
    </source>
</evidence>
<dbReference type="PANTHER" id="PTHR11551">
    <property type="entry name" value="INSULIN-LIKE GROWTH FACTOR BINDING PROTEIN"/>
    <property type="match status" value="1"/>
</dbReference>
<comment type="subcellular location">
    <subcellularLocation>
        <location evidence="1">Secreted</location>
    </subcellularLocation>
</comment>
<organism evidence="12 13">
    <name type="scientific">Carassius auratus</name>
    <name type="common">Goldfish</name>
    <dbReference type="NCBI Taxonomy" id="7957"/>
    <lineage>
        <taxon>Eukaryota</taxon>
        <taxon>Metazoa</taxon>
        <taxon>Chordata</taxon>
        <taxon>Craniata</taxon>
        <taxon>Vertebrata</taxon>
        <taxon>Euteleostomi</taxon>
        <taxon>Actinopterygii</taxon>
        <taxon>Neopterygii</taxon>
        <taxon>Teleostei</taxon>
        <taxon>Ostariophysi</taxon>
        <taxon>Cypriniformes</taxon>
        <taxon>Cyprinidae</taxon>
        <taxon>Cyprininae</taxon>
        <taxon>Carassius</taxon>
    </lineage>
</organism>
<dbReference type="SMART" id="SM00211">
    <property type="entry name" value="TY"/>
    <property type="match status" value="1"/>
</dbReference>
<dbReference type="GO" id="GO:0031995">
    <property type="term" value="F:insulin-like growth factor II binding"/>
    <property type="evidence" value="ECO:0007669"/>
    <property type="project" value="TreeGrafter"/>
</dbReference>
<evidence type="ECO:0000313" key="12">
    <source>
        <dbReference type="Proteomes" id="UP000515129"/>
    </source>
</evidence>
<reference evidence="13" key="1">
    <citation type="submission" date="2025-08" db="UniProtKB">
        <authorList>
            <consortium name="RefSeq"/>
        </authorList>
    </citation>
    <scope>IDENTIFICATION</scope>
    <source>
        <strain evidence="13">Wakin</strain>
        <tissue evidence="13">Muscle</tissue>
    </source>
</reference>
<dbReference type="InterPro" id="IPR022321">
    <property type="entry name" value="IGFBP_1-6_chordata"/>
</dbReference>
<dbReference type="InterPro" id="IPR017891">
    <property type="entry name" value="Insulin_GF-bd_Cys-rich_CS"/>
</dbReference>
<dbReference type="Pfam" id="PF00086">
    <property type="entry name" value="Thyroglobulin_1"/>
    <property type="match status" value="1"/>
</dbReference>
<dbReference type="Proteomes" id="UP000515129">
    <property type="component" value="Chromosome 27"/>
</dbReference>
<dbReference type="InterPro" id="IPR000716">
    <property type="entry name" value="Thyroglobulin_1"/>
</dbReference>
<dbReference type="GeneID" id="113046179"/>
<evidence type="ECO:0000256" key="7">
    <source>
        <dbReference type="ARBA" id="ARBA00023183"/>
    </source>
</evidence>
<dbReference type="GO" id="GO:0005615">
    <property type="term" value="C:extracellular space"/>
    <property type="evidence" value="ECO:0007669"/>
    <property type="project" value="TreeGrafter"/>
</dbReference>
<evidence type="ECO:0000259" key="10">
    <source>
        <dbReference type="PROSITE" id="PS51162"/>
    </source>
</evidence>
<dbReference type="InterPro" id="IPR009030">
    <property type="entry name" value="Growth_fac_rcpt_cys_sf"/>
</dbReference>
<gene>
    <name evidence="13" type="primary">LOC113046179</name>
</gene>
<dbReference type="PRINTS" id="PR01977">
    <property type="entry name" value="IGFBPFAMILY1"/>
</dbReference>
<keyword evidence="7" id="KW-0340">Growth factor binding</keyword>